<evidence type="ECO:0000313" key="3">
    <source>
        <dbReference type="Proteomes" id="UP000270272"/>
    </source>
</evidence>
<dbReference type="EMBL" id="LR134204">
    <property type="protein sequence ID" value="VEB94041.1"/>
    <property type="molecule type" value="Genomic_DNA"/>
</dbReference>
<feature type="region of interest" description="Disordered" evidence="1">
    <location>
        <begin position="49"/>
        <end position="76"/>
    </location>
</feature>
<evidence type="ECO:0000313" key="2">
    <source>
        <dbReference type="EMBL" id="VEB94041.1"/>
    </source>
</evidence>
<sequence>MWALNELDTEEIAVSYDYILCKHLIANTEFDYLAFPAEYNHLFMPQRPQPVSSPRPAAIKITPPSQHLPKNHTGLC</sequence>
<gene>
    <name evidence="2" type="primary">ctsH2_2</name>
    <name evidence="2" type="ORF">NCTC11075_04951</name>
</gene>
<name>A0A447UTK6_CITKO</name>
<reference evidence="2 3" key="1">
    <citation type="submission" date="2018-12" db="EMBL/GenBank/DDBJ databases">
        <authorList>
            <consortium name="Pathogen Informatics"/>
        </authorList>
    </citation>
    <scope>NUCLEOTIDE SEQUENCE [LARGE SCALE GENOMIC DNA]</scope>
    <source>
        <strain evidence="2 3">NCTC11075</strain>
    </source>
</reference>
<protein>
    <submittedName>
        <fullName evidence="2">Hcp family T6SS protein CtsH2</fullName>
    </submittedName>
</protein>
<evidence type="ECO:0000256" key="1">
    <source>
        <dbReference type="SAM" id="MobiDB-lite"/>
    </source>
</evidence>
<proteinExistence type="predicted"/>
<dbReference type="Proteomes" id="UP000270272">
    <property type="component" value="Chromosome"/>
</dbReference>
<accession>A0A447UTK6</accession>
<organism evidence="2 3">
    <name type="scientific">Citrobacter koseri</name>
    <name type="common">Citrobacter diversus</name>
    <dbReference type="NCBI Taxonomy" id="545"/>
    <lineage>
        <taxon>Bacteria</taxon>
        <taxon>Pseudomonadati</taxon>
        <taxon>Pseudomonadota</taxon>
        <taxon>Gammaproteobacteria</taxon>
        <taxon>Enterobacterales</taxon>
        <taxon>Enterobacteriaceae</taxon>
        <taxon>Citrobacter</taxon>
    </lineage>
</organism>
<dbReference type="AlphaFoldDB" id="A0A447UTK6"/>